<dbReference type="InterPro" id="IPR010994">
    <property type="entry name" value="RuvA_2-like"/>
</dbReference>
<dbReference type="EMBL" id="JADKMY010000002">
    <property type="protein sequence ID" value="MBF4553942.1"/>
    <property type="molecule type" value="Genomic_DNA"/>
</dbReference>
<dbReference type="InterPro" id="IPR003583">
    <property type="entry name" value="Hlx-hairpin-Hlx_DNA-bd_motif"/>
</dbReference>
<reference evidence="4 5" key="1">
    <citation type="submission" date="2020-10" db="EMBL/GenBank/DDBJ databases">
        <title>Novel species in genus Corynebacterium.</title>
        <authorList>
            <person name="Zhang G."/>
        </authorList>
    </citation>
    <scope>NUCLEOTIDE SEQUENCE [LARGE SCALE GENOMIC DNA]</scope>
    <source>
        <strain evidence="4 5">DSM 45110</strain>
    </source>
</reference>
<feature type="region of interest" description="Disordered" evidence="1">
    <location>
        <begin position="90"/>
        <end position="126"/>
    </location>
</feature>
<feature type="transmembrane region" description="Helical" evidence="2">
    <location>
        <begin position="48"/>
        <end position="70"/>
    </location>
</feature>
<dbReference type="SMART" id="SM00278">
    <property type="entry name" value="HhH1"/>
    <property type="match status" value="2"/>
</dbReference>
<gene>
    <name evidence="4" type="ORF">IRY30_07605</name>
</gene>
<organism evidence="4 5">
    <name type="scientific">Corynebacterium suicordis DSM 45110</name>
    <dbReference type="NCBI Taxonomy" id="1121369"/>
    <lineage>
        <taxon>Bacteria</taxon>
        <taxon>Bacillati</taxon>
        <taxon>Actinomycetota</taxon>
        <taxon>Actinomycetes</taxon>
        <taxon>Mycobacteriales</taxon>
        <taxon>Corynebacteriaceae</taxon>
        <taxon>Corynebacterium</taxon>
    </lineage>
</organism>
<dbReference type="Proteomes" id="UP000635902">
    <property type="component" value="Unassembled WGS sequence"/>
</dbReference>
<evidence type="ECO:0000313" key="4">
    <source>
        <dbReference type="EMBL" id="MBF4553942.1"/>
    </source>
</evidence>
<keyword evidence="2" id="KW-1133">Transmembrane helix</keyword>
<evidence type="ECO:0000256" key="1">
    <source>
        <dbReference type="SAM" id="MobiDB-lite"/>
    </source>
</evidence>
<protein>
    <submittedName>
        <fullName evidence="4">Helix-hairpin-helix domain-containing protein</fullName>
    </submittedName>
</protein>
<keyword evidence="5" id="KW-1185">Reference proteome</keyword>
<evidence type="ECO:0000256" key="2">
    <source>
        <dbReference type="SAM" id="Phobius"/>
    </source>
</evidence>
<evidence type="ECO:0000313" key="5">
    <source>
        <dbReference type="Proteomes" id="UP000635902"/>
    </source>
</evidence>
<dbReference type="InterPro" id="IPR019554">
    <property type="entry name" value="Soluble_ligand-bd"/>
</dbReference>
<dbReference type="InterPro" id="IPR004509">
    <property type="entry name" value="Competence_ComEA_HhH"/>
</dbReference>
<feature type="domain" description="Helix-hairpin-helix DNA-binding motif class 1" evidence="3">
    <location>
        <begin position="267"/>
        <end position="286"/>
    </location>
</feature>
<dbReference type="Gene3D" id="1.10.150.280">
    <property type="entry name" value="AF1531-like domain"/>
    <property type="match status" value="1"/>
</dbReference>
<dbReference type="Pfam" id="PF10531">
    <property type="entry name" value="SLBB"/>
    <property type="match status" value="1"/>
</dbReference>
<dbReference type="PANTHER" id="PTHR21180">
    <property type="entry name" value="ENDONUCLEASE/EXONUCLEASE/PHOSPHATASE FAMILY DOMAIN-CONTAINING PROTEIN 1"/>
    <property type="match status" value="1"/>
</dbReference>
<dbReference type="NCBIfam" id="TIGR00426">
    <property type="entry name" value="competence protein ComEA helix-hairpin-helix repeat region"/>
    <property type="match status" value="1"/>
</dbReference>
<dbReference type="RefSeq" id="WP_194556824.1">
    <property type="nucleotide sequence ID" value="NZ_JADKMY010000002.1"/>
</dbReference>
<evidence type="ECO:0000259" key="3">
    <source>
        <dbReference type="SMART" id="SM00278"/>
    </source>
</evidence>
<dbReference type="PANTHER" id="PTHR21180:SF32">
    <property type="entry name" value="ENDONUCLEASE_EXONUCLEASE_PHOSPHATASE FAMILY DOMAIN-CONTAINING PROTEIN 1"/>
    <property type="match status" value="1"/>
</dbReference>
<keyword evidence="2" id="KW-0812">Transmembrane</keyword>
<dbReference type="InterPro" id="IPR051675">
    <property type="entry name" value="Endo/Exo/Phosphatase_dom_1"/>
</dbReference>
<feature type="domain" description="Helix-hairpin-helix DNA-binding motif class 1" evidence="3">
    <location>
        <begin position="237"/>
        <end position="256"/>
    </location>
</feature>
<feature type="region of interest" description="Disordered" evidence="1">
    <location>
        <begin position="197"/>
        <end position="223"/>
    </location>
</feature>
<keyword evidence="2" id="KW-0472">Membrane</keyword>
<name>A0ABR9ZKM8_9CORY</name>
<dbReference type="Pfam" id="PF12836">
    <property type="entry name" value="HHH_3"/>
    <property type="match status" value="1"/>
</dbReference>
<proteinExistence type="predicted"/>
<sequence>MAAQWSKKSGSAQIRQRIEALAQPMPEHEIEPVDFDTRASIGPLSAKALVLLVGVLAMGGAALFGCSVMAEDSSGTSSAGLAIESETQQGVSNPNLLPGQADAKGSGAAQASADSSATSTPAEATTQPVVSVQGLIRRPGLMQVNAQTRVGEAIEKAGGGLPEARMHGINLAERVVDGMQISVNDQGSAITYPAGVASSAPAGGSVSPAPGGGSASANGTSGSAQADVVNINTADATALQTLDGVGPATAEAIIAWREANGSFSSVEQLMEVRGIGPAKFEAMKDHVTTQ</sequence>
<feature type="compositionally biased region" description="Low complexity" evidence="1">
    <location>
        <begin position="101"/>
        <end position="126"/>
    </location>
</feature>
<comment type="caution">
    <text evidence="4">The sequence shown here is derived from an EMBL/GenBank/DDBJ whole genome shotgun (WGS) entry which is preliminary data.</text>
</comment>
<dbReference type="Gene3D" id="3.10.560.10">
    <property type="entry name" value="Outer membrane lipoprotein wza domain like"/>
    <property type="match status" value="1"/>
</dbReference>
<dbReference type="SUPFAM" id="SSF47781">
    <property type="entry name" value="RuvA domain 2-like"/>
    <property type="match status" value="1"/>
</dbReference>
<accession>A0ABR9ZKM8</accession>